<dbReference type="Proteomes" id="UP000176629">
    <property type="component" value="Unassembled WGS sequence"/>
</dbReference>
<name>A0A1F6XIL8_9BACT</name>
<dbReference type="AlphaFoldDB" id="A0A1F6XIL8"/>
<protein>
    <submittedName>
        <fullName evidence="1">Uncharacterized protein</fullName>
    </submittedName>
</protein>
<reference evidence="1 2" key="1">
    <citation type="journal article" date="2016" name="Nat. Commun.">
        <title>Thousands of microbial genomes shed light on interconnected biogeochemical processes in an aquifer system.</title>
        <authorList>
            <person name="Anantharaman K."/>
            <person name="Brown C.T."/>
            <person name="Hug L.A."/>
            <person name="Sharon I."/>
            <person name="Castelle C.J."/>
            <person name="Probst A.J."/>
            <person name="Thomas B.C."/>
            <person name="Singh A."/>
            <person name="Wilkins M.J."/>
            <person name="Karaoz U."/>
            <person name="Brodie E.L."/>
            <person name="Williams K.H."/>
            <person name="Hubbard S.S."/>
            <person name="Banfield J.F."/>
        </authorList>
    </citation>
    <scope>NUCLEOTIDE SEQUENCE [LARGE SCALE GENOMIC DNA]</scope>
</reference>
<gene>
    <name evidence="1" type="ORF">A3A03_01715</name>
</gene>
<evidence type="ECO:0000313" key="1">
    <source>
        <dbReference type="EMBL" id="OGI93842.1"/>
    </source>
</evidence>
<accession>A0A1F6XIL8</accession>
<comment type="caution">
    <text evidence="1">The sequence shown here is derived from an EMBL/GenBank/DDBJ whole genome shotgun (WGS) entry which is preliminary data.</text>
</comment>
<proteinExistence type="predicted"/>
<organism evidence="1 2">
    <name type="scientific">Candidatus Nomurabacteria bacterium RIFCSPLOWO2_01_FULL_40_18</name>
    <dbReference type="NCBI Taxonomy" id="1801773"/>
    <lineage>
        <taxon>Bacteria</taxon>
        <taxon>Candidatus Nomuraibacteriota</taxon>
    </lineage>
</organism>
<evidence type="ECO:0000313" key="2">
    <source>
        <dbReference type="Proteomes" id="UP000176629"/>
    </source>
</evidence>
<sequence>MPSDAWPPTSLVPPQRSLETLKETFKQRLDGILNKQLTVENIQTFADTALIEAVRLTEDVLNEYQSNPKLNVSQITIDKKIREDEAFAFFGLPNINEILQSIIDVKDKIQALGRYINERNVLADKVVIPPQPNSHSEIRSGSGQGIEEKKLIPRLLTLLYILETDFEIMKEQVKITEGKVSPEMMRKTPYVRVEIPDIGRIVYICDEEGNASYVFDVDKLEEIGITAENLDIEDKGSMSDLIAKHPGIGIRIIQTKHWRTHMAEVLENTIPKKVQEEKSERPASEFTKREKKEFLPFEEFLIEVKNLYPKIEENVSRWYDKEKINHKYWPSVPEKVYKDKGWVGYPELVGKENIFKKEFLDLDTLRLEVRALYPGIINIQDWYSDEYSKHLKWPSNPSEVYKNRGWVGYTELVGKENKIRKELPSFENFKAEVASFYNGESNIFAWYQKEKLNHPKWPSNPRREYQNKGWQGWPELVGKKKE</sequence>
<dbReference type="EMBL" id="MFUX01000038">
    <property type="protein sequence ID" value="OGI93842.1"/>
    <property type="molecule type" value="Genomic_DNA"/>
</dbReference>